<keyword evidence="1" id="KW-0812">Transmembrane</keyword>
<protein>
    <submittedName>
        <fullName evidence="4">FecR family protein</fullName>
    </submittedName>
</protein>
<proteinExistence type="predicted"/>
<sequence>MEQSKFKELLDRFTKGKANETESALVDAWYKSYQANEDEISINEVEKTAIKQYLTSKIKQSPINPNKSIIPIYYRIAAAIAIIFTAGIVFQNWKSKKLETPASYNLVSTKLGQIKKVTLPDSSIVWLNANSVMRVNSNFEAGSREIFLDEGEAFFKVTKNPKKPFIVQHNEVSVKVLGTSFNVKAYKNLPDLKVAVSTGKVQVKSEKNAVLLYPKQEAVYHSSNKSFETHQVNDNEVSLWREGKIYLHQANFKELALILSNNFKINLKAASSAVLQYQFTLNISTDMKETELLKIISSIHNSKYRKEGNSVILY</sequence>
<organism evidence="4 5">
    <name type="scientific">Pedobacter alpinus</name>
    <dbReference type="NCBI Taxonomy" id="1590643"/>
    <lineage>
        <taxon>Bacteria</taxon>
        <taxon>Pseudomonadati</taxon>
        <taxon>Bacteroidota</taxon>
        <taxon>Sphingobacteriia</taxon>
        <taxon>Sphingobacteriales</taxon>
        <taxon>Sphingobacteriaceae</taxon>
        <taxon>Pedobacter</taxon>
    </lineage>
</organism>
<dbReference type="InterPro" id="IPR012373">
    <property type="entry name" value="Ferrdict_sens_TM"/>
</dbReference>
<evidence type="ECO:0000313" key="5">
    <source>
        <dbReference type="Proteomes" id="UP001597546"/>
    </source>
</evidence>
<evidence type="ECO:0000259" key="3">
    <source>
        <dbReference type="Pfam" id="PF16344"/>
    </source>
</evidence>
<name>A0ABW5TVP0_9SPHI</name>
<keyword evidence="1" id="KW-1133">Transmembrane helix</keyword>
<dbReference type="EMBL" id="JBHULV010000035">
    <property type="protein sequence ID" value="MFD2732186.1"/>
    <property type="molecule type" value="Genomic_DNA"/>
</dbReference>
<dbReference type="Gene3D" id="2.60.120.1440">
    <property type="match status" value="1"/>
</dbReference>
<dbReference type="RefSeq" id="WP_379045255.1">
    <property type="nucleotide sequence ID" value="NZ_JBHSKW010000052.1"/>
</dbReference>
<dbReference type="InterPro" id="IPR006860">
    <property type="entry name" value="FecR"/>
</dbReference>
<evidence type="ECO:0000259" key="2">
    <source>
        <dbReference type="Pfam" id="PF04773"/>
    </source>
</evidence>
<feature type="domain" description="FecR protein" evidence="2">
    <location>
        <begin position="107"/>
        <end position="202"/>
    </location>
</feature>
<accession>A0ABW5TVP0</accession>
<dbReference type="PANTHER" id="PTHR30273:SF2">
    <property type="entry name" value="PROTEIN FECR"/>
    <property type="match status" value="1"/>
</dbReference>
<reference evidence="5" key="1">
    <citation type="journal article" date="2019" name="Int. J. Syst. Evol. Microbiol.">
        <title>The Global Catalogue of Microorganisms (GCM) 10K type strain sequencing project: providing services to taxonomists for standard genome sequencing and annotation.</title>
        <authorList>
            <consortium name="The Broad Institute Genomics Platform"/>
            <consortium name="The Broad Institute Genome Sequencing Center for Infectious Disease"/>
            <person name="Wu L."/>
            <person name="Ma J."/>
        </authorList>
    </citation>
    <scope>NUCLEOTIDE SEQUENCE [LARGE SCALE GENOMIC DNA]</scope>
    <source>
        <strain evidence="5">KCTC 42456</strain>
    </source>
</reference>
<evidence type="ECO:0000256" key="1">
    <source>
        <dbReference type="SAM" id="Phobius"/>
    </source>
</evidence>
<dbReference type="InterPro" id="IPR032508">
    <property type="entry name" value="FecR_C"/>
</dbReference>
<keyword evidence="5" id="KW-1185">Reference proteome</keyword>
<gene>
    <name evidence="4" type="ORF">ACFSSE_10775</name>
</gene>
<dbReference type="Proteomes" id="UP001597546">
    <property type="component" value="Unassembled WGS sequence"/>
</dbReference>
<keyword evidence="1" id="KW-0472">Membrane</keyword>
<evidence type="ECO:0000313" key="4">
    <source>
        <dbReference type="EMBL" id="MFD2732186.1"/>
    </source>
</evidence>
<feature type="domain" description="Protein FecR C-terminal" evidence="3">
    <location>
        <begin position="245"/>
        <end position="313"/>
    </location>
</feature>
<feature type="transmembrane region" description="Helical" evidence="1">
    <location>
        <begin position="72"/>
        <end position="90"/>
    </location>
</feature>
<dbReference type="Pfam" id="PF16344">
    <property type="entry name" value="FecR_C"/>
    <property type="match status" value="1"/>
</dbReference>
<comment type="caution">
    <text evidence="4">The sequence shown here is derived from an EMBL/GenBank/DDBJ whole genome shotgun (WGS) entry which is preliminary data.</text>
</comment>
<dbReference type="PIRSF" id="PIRSF018266">
    <property type="entry name" value="FecR"/>
    <property type="match status" value="1"/>
</dbReference>
<dbReference type="PANTHER" id="PTHR30273">
    <property type="entry name" value="PERIPLASMIC SIGNAL SENSOR AND SIGMA FACTOR ACTIVATOR FECR-RELATED"/>
    <property type="match status" value="1"/>
</dbReference>
<dbReference type="Pfam" id="PF04773">
    <property type="entry name" value="FecR"/>
    <property type="match status" value="1"/>
</dbReference>
<dbReference type="Gene3D" id="3.55.50.30">
    <property type="match status" value="1"/>
</dbReference>